<evidence type="ECO:0000256" key="1">
    <source>
        <dbReference type="ARBA" id="ARBA00009175"/>
    </source>
</evidence>
<dbReference type="SUPFAM" id="SSF53850">
    <property type="entry name" value="Periplasmic binding protein-like II"/>
    <property type="match status" value="1"/>
</dbReference>
<evidence type="ECO:0000256" key="4">
    <source>
        <dbReference type="ARBA" id="ARBA00022729"/>
    </source>
</evidence>
<dbReference type="GO" id="GO:0015689">
    <property type="term" value="P:molybdate ion transport"/>
    <property type="evidence" value="ECO:0007669"/>
    <property type="project" value="InterPro"/>
</dbReference>
<name>A0AAU7CHG6_9BACT</name>
<dbReference type="PROSITE" id="PS51257">
    <property type="entry name" value="PROKAR_LIPOPROTEIN"/>
    <property type="match status" value="1"/>
</dbReference>
<keyword evidence="3" id="KW-0479">Metal-binding</keyword>
<dbReference type="NCBIfam" id="TIGR01256">
    <property type="entry name" value="modA"/>
    <property type="match status" value="1"/>
</dbReference>
<sequence>MPRHKSRLALPVGLAVALVGMSCDSPSGPQGQGAPLGPLGIAAASDLQTVLPVLAKRFTAQTKIELRLTFGASGQLAEQIKAGAPFDVYLAANQAFVQGLAAGGHIQADSIHPYARGTLVLAVHRESGTSITSLADLERPEIKKIALANPATAPYGAAGKQALERSGLWSKLEPKIVQAESVRQAFQYVHSGNAEAGLVGRALATVPEIRVVEVEPSLYDPIVQALGIVARTQRAKDAGKFAEFILGDEGQAILRDAGFASALAEPEAASKASGSTEVKALSPLVGLARPTIGSPLMAEEFGVVARAHPTRP</sequence>
<evidence type="ECO:0000256" key="3">
    <source>
        <dbReference type="ARBA" id="ARBA00022723"/>
    </source>
</evidence>
<dbReference type="InterPro" id="IPR044084">
    <property type="entry name" value="AvModA-like_subst-bd"/>
</dbReference>
<reference evidence="6" key="1">
    <citation type="submission" date="2024-05" db="EMBL/GenBank/DDBJ databases">
        <title>Planctomycetes of the genus Singulisphaera possess chitinolytic capabilities.</title>
        <authorList>
            <person name="Ivanova A."/>
        </authorList>
    </citation>
    <scope>NUCLEOTIDE SEQUENCE</scope>
    <source>
        <strain evidence="6">Ch08T</strain>
    </source>
</reference>
<dbReference type="PANTHER" id="PTHR30632:SF14">
    <property type="entry name" value="TUNGSTATE_MOLYBDATE_CHROMATE-BINDING PROTEIN MODA"/>
    <property type="match status" value="1"/>
</dbReference>
<dbReference type="Pfam" id="PF13531">
    <property type="entry name" value="SBP_bac_11"/>
    <property type="match status" value="1"/>
</dbReference>
<proteinExistence type="inferred from homology"/>
<gene>
    <name evidence="6" type="primary">modA</name>
    <name evidence="6" type="ORF">V5E97_00100</name>
</gene>
<dbReference type="PANTHER" id="PTHR30632">
    <property type="entry name" value="MOLYBDATE-BINDING PERIPLASMIC PROTEIN"/>
    <property type="match status" value="1"/>
</dbReference>
<comment type="subunit">
    <text evidence="5">The complex is composed of two ATP-binding proteins (ModC), two transmembrane proteins (ModB) and a solute-binding protein (ModA).</text>
</comment>
<dbReference type="FunFam" id="3.40.190.10:FF:000035">
    <property type="entry name" value="Molybdate ABC transporter substrate-binding protein"/>
    <property type="match status" value="1"/>
</dbReference>
<organism evidence="6">
    <name type="scientific">Singulisphaera sp. Ch08</name>
    <dbReference type="NCBI Taxonomy" id="3120278"/>
    <lineage>
        <taxon>Bacteria</taxon>
        <taxon>Pseudomonadati</taxon>
        <taxon>Planctomycetota</taxon>
        <taxon>Planctomycetia</taxon>
        <taxon>Isosphaerales</taxon>
        <taxon>Isosphaeraceae</taxon>
        <taxon>Singulisphaera</taxon>
    </lineage>
</organism>
<dbReference type="InterPro" id="IPR050682">
    <property type="entry name" value="ModA/WtpA"/>
</dbReference>
<dbReference type="GO" id="GO:0030973">
    <property type="term" value="F:molybdate ion binding"/>
    <property type="evidence" value="ECO:0007669"/>
    <property type="project" value="InterPro"/>
</dbReference>
<dbReference type="AlphaFoldDB" id="A0AAU7CHG6"/>
<accession>A0AAU7CHG6</accession>
<dbReference type="GO" id="GO:0046872">
    <property type="term" value="F:metal ion binding"/>
    <property type="evidence" value="ECO:0007669"/>
    <property type="project" value="UniProtKB-KW"/>
</dbReference>
<protein>
    <submittedName>
        <fullName evidence="6">Molybdate ABC transporter substrate-binding protein</fullName>
    </submittedName>
</protein>
<dbReference type="RefSeq" id="WP_406697212.1">
    <property type="nucleotide sequence ID" value="NZ_CP155447.1"/>
</dbReference>
<comment type="similarity">
    <text evidence="1">Belongs to the bacterial solute-binding protein ModA family.</text>
</comment>
<evidence type="ECO:0000313" key="6">
    <source>
        <dbReference type="EMBL" id="XBH04449.1"/>
    </source>
</evidence>
<evidence type="ECO:0000256" key="2">
    <source>
        <dbReference type="ARBA" id="ARBA00022505"/>
    </source>
</evidence>
<evidence type="ECO:0000256" key="5">
    <source>
        <dbReference type="ARBA" id="ARBA00062515"/>
    </source>
</evidence>
<keyword evidence="2" id="KW-0500">Molybdenum</keyword>
<dbReference type="Gene3D" id="3.40.190.10">
    <property type="entry name" value="Periplasmic binding protein-like II"/>
    <property type="match status" value="2"/>
</dbReference>
<dbReference type="EMBL" id="CP155447">
    <property type="protein sequence ID" value="XBH04449.1"/>
    <property type="molecule type" value="Genomic_DNA"/>
</dbReference>
<dbReference type="CDD" id="cd13539">
    <property type="entry name" value="PBP2_AvModA"/>
    <property type="match status" value="1"/>
</dbReference>
<keyword evidence="4" id="KW-0732">Signal</keyword>
<dbReference type="GO" id="GO:1901359">
    <property type="term" value="F:tungstate binding"/>
    <property type="evidence" value="ECO:0007669"/>
    <property type="project" value="UniProtKB-ARBA"/>
</dbReference>
<dbReference type="InterPro" id="IPR005950">
    <property type="entry name" value="ModA"/>
</dbReference>